<comment type="caution">
    <text evidence="3">The sequence shown here is derived from an EMBL/GenBank/DDBJ whole genome shotgun (WGS) entry which is preliminary data.</text>
</comment>
<evidence type="ECO:0000313" key="4">
    <source>
        <dbReference type="Proteomes" id="UP000680067"/>
    </source>
</evidence>
<reference evidence="3" key="1">
    <citation type="submission" date="2021-04" db="EMBL/GenBank/DDBJ databases">
        <title>novel species isolated from subtropical streams in China.</title>
        <authorList>
            <person name="Lu H."/>
        </authorList>
    </citation>
    <scope>NUCLEOTIDE SEQUENCE</scope>
    <source>
        <strain evidence="3">LFS511W</strain>
    </source>
</reference>
<dbReference type="AlphaFoldDB" id="A0A941I544"/>
<keyword evidence="1" id="KW-0732">Signal</keyword>
<feature type="domain" description="Glycosyl hydrolase family 13 catalytic" evidence="2">
    <location>
        <begin position="55"/>
        <end position="465"/>
    </location>
</feature>
<gene>
    <name evidence="3" type="ORF">KDM89_03495</name>
</gene>
<evidence type="ECO:0000256" key="1">
    <source>
        <dbReference type="SAM" id="SignalP"/>
    </source>
</evidence>
<feature type="chain" id="PRO_5037091177" evidence="1">
    <location>
        <begin position="28"/>
        <end position="571"/>
    </location>
</feature>
<dbReference type="Proteomes" id="UP000680067">
    <property type="component" value="Unassembled WGS sequence"/>
</dbReference>
<evidence type="ECO:0000313" key="3">
    <source>
        <dbReference type="EMBL" id="MBR7781196.1"/>
    </source>
</evidence>
<dbReference type="InterPro" id="IPR006047">
    <property type="entry name" value="GH13_cat_dom"/>
</dbReference>
<name>A0A941I544_9BURK</name>
<proteinExistence type="predicted"/>
<dbReference type="InterPro" id="IPR017853">
    <property type="entry name" value="GH"/>
</dbReference>
<dbReference type="SMART" id="SM00642">
    <property type="entry name" value="Aamy"/>
    <property type="match status" value="1"/>
</dbReference>
<protein>
    <submittedName>
        <fullName evidence="3">Alpha-amylase</fullName>
    </submittedName>
</protein>
<keyword evidence="4" id="KW-1185">Reference proteome</keyword>
<dbReference type="EMBL" id="JAGSPN010000001">
    <property type="protein sequence ID" value="MBR7781196.1"/>
    <property type="molecule type" value="Genomic_DNA"/>
</dbReference>
<dbReference type="Pfam" id="PF00128">
    <property type="entry name" value="Alpha-amylase"/>
    <property type="match status" value="1"/>
</dbReference>
<organism evidence="3 4">
    <name type="scientific">Undibacterium luofuense</name>
    <dbReference type="NCBI Taxonomy" id="2828733"/>
    <lineage>
        <taxon>Bacteria</taxon>
        <taxon>Pseudomonadati</taxon>
        <taxon>Pseudomonadota</taxon>
        <taxon>Betaproteobacteria</taxon>
        <taxon>Burkholderiales</taxon>
        <taxon>Oxalobacteraceae</taxon>
        <taxon>Undibacterium</taxon>
    </lineage>
</organism>
<evidence type="ECO:0000259" key="2">
    <source>
        <dbReference type="SMART" id="SM00642"/>
    </source>
</evidence>
<accession>A0A941I544</accession>
<dbReference type="SUPFAM" id="SSF51445">
    <property type="entry name" value="(Trans)glycosidases"/>
    <property type="match status" value="1"/>
</dbReference>
<sequence>MFNRVWLKQPLRAIALALLLSHSAAFSAPVAASVNTGSMEINTDADWWKHGTVYFVLTDRFVNGDKSNDAAYGRQKDGAPLRYFMGGDFAGLTKKIREGYFNALGVTALWVTPPVEQIHGYTDEGTGKSYGFHGYWARDFTTTDRALGSEEAFREMVDAAHEKGIRVLLDVVMNHVGPVTTQDSAWPQEWVRDEPVCSYRDIPTTVSCALVKGLPDIRTEMLTNVALPPFLLKKWQEEGRLQQQMQSLDAFFQRYQFARAPRYYLMSWHADWVRRFGIDGFRADTVKHVEPELWAELKRVASDAYAEWKKNNPQKVRFGTPFYMVGEAYGYGIQQRKLFQMDGGSKLALFDAGFDALINFSFRSDISKDAEVQFSEYQQFLSKDLQGVSVLNYLASHDDEHSFDRQRKFPLMAAERLLLSPGAAQIYYGDESGRNMDDPEAIGDAKLRSPMNWDDLTQKTRIAGIPAPQILKHWQLLGQFRQRHPAIGAGVHQQISSLPYVFSRRLSTINTKDAVVIALDVNAGQRIFVGDVFPAAQRLKDFYSKQLLPVKDGYLTVLSASRAVLLEGVNE</sequence>
<dbReference type="Gene3D" id="3.20.20.80">
    <property type="entry name" value="Glycosidases"/>
    <property type="match status" value="1"/>
</dbReference>
<feature type="signal peptide" evidence="1">
    <location>
        <begin position="1"/>
        <end position="27"/>
    </location>
</feature>
<dbReference type="GO" id="GO:0005975">
    <property type="term" value="P:carbohydrate metabolic process"/>
    <property type="evidence" value="ECO:0007669"/>
    <property type="project" value="InterPro"/>
</dbReference>
<dbReference type="PANTHER" id="PTHR10357">
    <property type="entry name" value="ALPHA-AMYLASE FAMILY MEMBER"/>
    <property type="match status" value="1"/>
</dbReference>
<dbReference type="PANTHER" id="PTHR10357:SF209">
    <property type="entry name" value="PERIPLASMIC ALPHA-AMYLASE"/>
    <property type="match status" value="1"/>
</dbReference>